<comment type="caution">
    <text evidence="3">The sequence shown here is derived from an EMBL/GenBank/DDBJ whole genome shotgun (WGS) entry which is preliminary data.</text>
</comment>
<name>A0A0R3JS75_CALMK</name>
<feature type="domain" description="SUF system FeS cluster assembly SufBD core" evidence="2">
    <location>
        <begin position="100"/>
        <end position="323"/>
    </location>
</feature>
<accession>A0A0R3JS75</accession>
<dbReference type="PANTHER" id="PTHR43575">
    <property type="entry name" value="PROTEIN ABCI7, CHLOROPLASTIC"/>
    <property type="match status" value="1"/>
</dbReference>
<dbReference type="InterPro" id="IPR037284">
    <property type="entry name" value="SUF_FeS_clus_asmbl_SufBD_sf"/>
</dbReference>
<dbReference type="InterPro" id="IPR011542">
    <property type="entry name" value="SUF_FeS_clus_asmbl_SufD"/>
</dbReference>
<keyword evidence="4" id="KW-1185">Reference proteome</keyword>
<comment type="similarity">
    <text evidence="1">Belongs to the iron-sulfur cluster assembly SufBD family.</text>
</comment>
<dbReference type="GO" id="GO:0016226">
    <property type="term" value="P:iron-sulfur cluster assembly"/>
    <property type="evidence" value="ECO:0007669"/>
    <property type="project" value="InterPro"/>
</dbReference>
<dbReference type="STRING" id="908809.ABG79_01864"/>
<protein>
    <submittedName>
        <fullName evidence="3">FeS cluster assembly protein SufB</fullName>
    </submittedName>
</protein>
<organism evidence="3 4">
    <name type="scientific">Caloramator mitchellensis</name>
    <dbReference type="NCBI Taxonomy" id="908809"/>
    <lineage>
        <taxon>Bacteria</taxon>
        <taxon>Bacillati</taxon>
        <taxon>Bacillota</taxon>
        <taxon>Clostridia</taxon>
        <taxon>Eubacteriales</taxon>
        <taxon>Clostridiaceae</taxon>
        <taxon>Caloramator</taxon>
    </lineage>
</organism>
<dbReference type="Proteomes" id="UP000052015">
    <property type="component" value="Unassembled WGS sequence"/>
</dbReference>
<dbReference type="PANTHER" id="PTHR43575:SF1">
    <property type="entry name" value="PROTEIN ABCI7, CHLOROPLASTIC"/>
    <property type="match status" value="1"/>
</dbReference>
<dbReference type="Pfam" id="PF01458">
    <property type="entry name" value="SUFBD_core"/>
    <property type="match status" value="1"/>
</dbReference>
<dbReference type="OrthoDB" id="9803529at2"/>
<sequence length="352" mass="39963">MKLNELPVKTYRWLNVNEYIFEDVLEYKKFKGRIEITSDNDILIKNSLDVDTQYFDKTEEESSFEMQNYINENFNSGVFIHAKKSHQIPVKIDFKVESDDLLIDKNIIIADENSNITIIFNYEGAGKSNHFGITKIFAKKNSIVNIIKVQRLNDSSTHIDTVLGYADDGANIKFIQVEVGAKNAITNYFTRLNGFSSSSDIKAIYFGDKERVLDLSYKTYHIGRKTKGNIEVKGALKDDAKKIFKGTLDFVKGCKMSKGSEEEYTILLSKDAKSDSVPLLLCSEDDVEGAHAASTGKLDENKLFYIMSRGFTENQAKLLLIEASLKPVIDLIPDEKIREEIWNSIEGRIDNV</sequence>
<dbReference type="NCBIfam" id="TIGR01981">
    <property type="entry name" value="sufD"/>
    <property type="match status" value="1"/>
</dbReference>
<dbReference type="AlphaFoldDB" id="A0A0R3JS75"/>
<evidence type="ECO:0000259" key="2">
    <source>
        <dbReference type="Pfam" id="PF01458"/>
    </source>
</evidence>
<dbReference type="EMBL" id="LKHP01000011">
    <property type="protein sequence ID" value="KRQ86352.1"/>
    <property type="molecule type" value="Genomic_DNA"/>
</dbReference>
<evidence type="ECO:0000313" key="4">
    <source>
        <dbReference type="Proteomes" id="UP000052015"/>
    </source>
</evidence>
<reference evidence="3 4" key="1">
    <citation type="submission" date="2015-09" db="EMBL/GenBank/DDBJ databases">
        <title>Draft genome sequence of a Caloramator mitchellensis, a moderate thermophile from the Great Artesian Basin of Australia.</title>
        <authorList>
            <person name="Patel B.K."/>
        </authorList>
    </citation>
    <scope>NUCLEOTIDE SEQUENCE [LARGE SCALE GENOMIC DNA]</scope>
    <source>
        <strain evidence="3 4">VF08</strain>
    </source>
</reference>
<dbReference type="InterPro" id="IPR000825">
    <property type="entry name" value="SUF_FeS_clus_asmbl_SufBD_core"/>
</dbReference>
<dbReference type="InterPro" id="IPR055346">
    <property type="entry name" value="Fe-S_cluster_assembly_SufBD"/>
</dbReference>
<dbReference type="SUPFAM" id="SSF101960">
    <property type="entry name" value="Stabilizer of iron transporter SufD"/>
    <property type="match status" value="1"/>
</dbReference>
<evidence type="ECO:0000313" key="3">
    <source>
        <dbReference type="EMBL" id="KRQ86352.1"/>
    </source>
</evidence>
<gene>
    <name evidence="3" type="primary">sufB_2</name>
    <name evidence="3" type="ORF">ABG79_01864</name>
</gene>
<proteinExistence type="inferred from homology"/>
<evidence type="ECO:0000256" key="1">
    <source>
        <dbReference type="ARBA" id="ARBA00043967"/>
    </source>
</evidence>
<dbReference type="RefSeq" id="WP_057979188.1">
    <property type="nucleotide sequence ID" value="NZ_LKHP01000011.1"/>
</dbReference>